<dbReference type="Proteomes" id="UP000772434">
    <property type="component" value="Unassembled WGS sequence"/>
</dbReference>
<accession>A0A9P5U0T7</accession>
<organism evidence="1 2">
    <name type="scientific">Rhodocollybia butyracea</name>
    <dbReference type="NCBI Taxonomy" id="206335"/>
    <lineage>
        <taxon>Eukaryota</taxon>
        <taxon>Fungi</taxon>
        <taxon>Dikarya</taxon>
        <taxon>Basidiomycota</taxon>
        <taxon>Agaricomycotina</taxon>
        <taxon>Agaricomycetes</taxon>
        <taxon>Agaricomycetidae</taxon>
        <taxon>Agaricales</taxon>
        <taxon>Marasmiineae</taxon>
        <taxon>Omphalotaceae</taxon>
        <taxon>Rhodocollybia</taxon>
    </lineage>
</organism>
<sequence length="393" mass="44809">MFGVPIAVVVGFKKEEGGSPDHNSSLPPRVRDGDIIIIVVVGVLHTGRTVNGDLKMGAGVRHTLPNFHNLGIWSWSQKEYPRLTDKSAIRVFSTTGDNSNNFGKIPSKALQPSIDLIRVAWKKLFLRDPRFADAASKALDEFQKSMKNSTKAAEVLTRVKNYLEYFSDHGIQVVFRSESQILGDYNLSWKWDDNFELAPAMELVQLASNNLPSPSMPGEFYQFLLILMFLLESTYVIRKYAFPNARIYPAIHDILVEDDIAFEMEYLGGYLVFEWKQDNRDQKIQNVTKIFIRDPKAGLDYEITLDCVQQFMQGVYSGRPINFIELLREGPSSPTTSTRSFPPVSRRRRIHFLEPPREPGLAPNQRSISGCCNSNDGWYIPVYLHERARRQVD</sequence>
<keyword evidence="2" id="KW-1185">Reference proteome</keyword>
<dbReference type="EMBL" id="JADNRY010000223">
    <property type="protein sequence ID" value="KAF9060888.1"/>
    <property type="molecule type" value="Genomic_DNA"/>
</dbReference>
<protein>
    <submittedName>
        <fullName evidence="1">Uncharacterized protein</fullName>
    </submittedName>
</protein>
<dbReference type="AlphaFoldDB" id="A0A9P5U0T7"/>
<evidence type="ECO:0000313" key="1">
    <source>
        <dbReference type="EMBL" id="KAF9060888.1"/>
    </source>
</evidence>
<reference evidence="1" key="1">
    <citation type="submission" date="2020-11" db="EMBL/GenBank/DDBJ databases">
        <authorList>
            <consortium name="DOE Joint Genome Institute"/>
            <person name="Ahrendt S."/>
            <person name="Riley R."/>
            <person name="Andreopoulos W."/>
            <person name="Labutti K."/>
            <person name="Pangilinan J."/>
            <person name="Ruiz-Duenas F.J."/>
            <person name="Barrasa J.M."/>
            <person name="Sanchez-Garcia M."/>
            <person name="Camarero S."/>
            <person name="Miyauchi S."/>
            <person name="Serrano A."/>
            <person name="Linde D."/>
            <person name="Babiker R."/>
            <person name="Drula E."/>
            <person name="Ayuso-Fernandez I."/>
            <person name="Pacheco R."/>
            <person name="Padilla G."/>
            <person name="Ferreira P."/>
            <person name="Barriuso J."/>
            <person name="Kellner H."/>
            <person name="Castanera R."/>
            <person name="Alfaro M."/>
            <person name="Ramirez L."/>
            <person name="Pisabarro A.G."/>
            <person name="Kuo A."/>
            <person name="Tritt A."/>
            <person name="Lipzen A."/>
            <person name="He G."/>
            <person name="Yan M."/>
            <person name="Ng V."/>
            <person name="Cullen D."/>
            <person name="Martin F."/>
            <person name="Rosso M.-N."/>
            <person name="Henrissat B."/>
            <person name="Hibbett D."/>
            <person name="Martinez A.T."/>
            <person name="Grigoriev I.V."/>
        </authorList>
    </citation>
    <scope>NUCLEOTIDE SEQUENCE</scope>
    <source>
        <strain evidence="1">AH 40177</strain>
    </source>
</reference>
<name>A0A9P5U0T7_9AGAR</name>
<gene>
    <name evidence="1" type="ORF">BDP27DRAFT_1429564</name>
</gene>
<evidence type="ECO:0000313" key="2">
    <source>
        <dbReference type="Proteomes" id="UP000772434"/>
    </source>
</evidence>
<proteinExistence type="predicted"/>
<comment type="caution">
    <text evidence="1">The sequence shown here is derived from an EMBL/GenBank/DDBJ whole genome shotgun (WGS) entry which is preliminary data.</text>
</comment>